<evidence type="ECO:0000313" key="3">
    <source>
        <dbReference type="Proteomes" id="UP000509722"/>
    </source>
</evidence>
<dbReference type="PANTHER" id="PTHR43581:SF2">
    <property type="entry name" value="EXCINUCLEASE ATPASE SUBUNIT"/>
    <property type="match status" value="1"/>
</dbReference>
<organism evidence="2 3">
    <name type="scientific">Campylobacter ureolyticus</name>
    <dbReference type="NCBI Taxonomy" id="827"/>
    <lineage>
        <taxon>Bacteria</taxon>
        <taxon>Pseudomonadati</taxon>
        <taxon>Campylobacterota</taxon>
        <taxon>Epsilonproteobacteria</taxon>
        <taxon>Campylobacterales</taxon>
        <taxon>Campylobacteraceae</taxon>
        <taxon>Campylobacter</taxon>
    </lineage>
</organism>
<sequence>MKLSLKNIGKLKNAEIEINGITIIAGENDTGKSTISKSLYSIFNAFYKIDAKMNEEKKEEIRHQIFRLKRLLENDISNGFVDGYLARNRHIAGEVQVQKITKQIYDEFRKNNQQISHETILHILSENGLKIISHKNQNADEQDSLVDSIIQLINIDEYEHMQRIIQRQFDNEFYRQVNNLYLDSQGKISLCIKNQYIDLRSVKNKMQIDKHYNIDINTKVPYIDNSLVLENLGYHDIFINNKHSENLRLMLRNNKSASAIKEIITEKRLDKILNKLNDVAPGKLIRTREYAWYAYEKDGVKFRLQNTSAGLKIFIILKTLIEKEYIEDNGTIIFDEPEVYLHPKFQLRLAEILVLLQKEFNLHMLISTHSPYFLKAIEVYSKENKNSDKCKYYLARNMKDRPIAEIIDVTDETYKIYKLLAEPYQYLHKKDFYNDENKF</sequence>
<dbReference type="InterPro" id="IPR041685">
    <property type="entry name" value="AAA_GajA/Old/RecF-like"/>
</dbReference>
<gene>
    <name evidence="2" type="ORF">CURT_0683</name>
</gene>
<dbReference type="Proteomes" id="UP000509722">
    <property type="component" value="Chromosome"/>
</dbReference>
<dbReference type="RefSeq" id="WP_018713905.1">
    <property type="nucleotide sequence ID" value="NZ_CP053832.1"/>
</dbReference>
<dbReference type="Gene3D" id="3.40.50.300">
    <property type="entry name" value="P-loop containing nucleotide triphosphate hydrolases"/>
    <property type="match status" value="1"/>
</dbReference>
<dbReference type="GeneID" id="77175593"/>
<evidence type="ECO:0000259" key="1">
    <source>
        <dbReference type="Pfam" id="PF13175"/>
    </source>
</evidence>
<accession>A0AAE7E9N1</accession>
<dbReference type="PANTHER" id="PTHR43581">
    <property type="entry name" value="ATP/GTP PHOSPHATASE"/>
    <property type="match status" value="1"/>
</dbReference>
<proteinExistence type="predicted"/>
<reference evidence="2 3" key="1">
    <citation type="submission" date="2020-05" db="EMBL/GenBank/DDBJ databases">
        <title>Complete genome sequencing of Campylobacter and Arcobacter type strains.</title>
        <authorList>
            <person name="Miller W.G."/>
            <person name="Yee E."/>
        </authorList>
    </citation>
    <scope>NUCLEOTIDE SEQUENCE [LARGE SCALE GENOMIC DNA]</scope>
    <source>
        <strain evidence="2 3">LMG 6451</strain>
    </source>
</reference>
<keyword evidence="2" id="KW-0547">Nucleotide-binding</keyword>
<evidence type="ECO:0000313" key="2">
    <source>
        <dbReference type="EMBL" id="QKF84183.1"/>
    </source>
</evidence>
<keyword evidence="2" id="KW-0067">ATP-binding</keyword>
<feature type="domain" description="Endonuclease GajA/Old nuclease/RecF-like AAA" evidence="1">
    <location>
        <begin position="2"/>
        <end position="373"/>
    </location>
</feature>
<dbReference type="SUPFAM" id="SSF52540">
    <property type="entry name" value="P-loop containing nucleoside triphosphate hydrolases"/>
    <property type="match status" value="1"/>
</dbReference>
<dbReference type="GO" id="GO:0005524">
    <property type="term" value="F:ATP binding"/>
    <property type="evidence" value="ECO:0007669"/>
    <property type="project" value="UniProtKB-KW"/>
</dbReference>
<dbReference type="Pfam" id="PF13175">
    <property type="entry name" value="AAA_15"/>
    <property type="match status" value="1"/>
</dbReference>
<dbReference type="InterPro" id="IPR027417">
    <property type="entry name" value="P-loop_NTPase"/>
</dbReference>
<dbReference type="AlphaFoldDB" id="A0AAE7E9N1"/>
<name>A0AAE7E9N1_9BACT</name>
<protein>
    <submittedName>
        <fullName evidence="2">ATP-binding protein (AAA domain)</fullName>
    </submittedName>
</protein>
<dbReference type="InterPro" id="IPR051396">
    <property type="entry name" value="Bact_Antivir_Def_Nuclease"/>
</dbReference>
<dbReference type="EMBL" id="CP053832">
    <property type="protein sequence ID" value="QKF84183.1"/>
    <property type="molecule type" value="Genomic_DNA"/>
</dbReference>